<evidence type="ECO:0000256" key="2">
    <source>
        <dbReference type="SAM" id="MobiDB-lite"/>
    </source>
</evidence>
<keyword evidence="5" id="KW-1185">Reference proteome</keyword>
<keyword evidence="3" id="KW-0472">Membrane</keyword>
<sequence>MNGNTLYKKNWFWLFALAGILILLKITVNSTDQEDTPPDSVLEEAQDSDDETSEKVIYPEQPKDDVIGYESQEEQKPLIVHQDDVTPVPKGKIDDKAFLESVRVTKKKFNRFKEGMTYKEIKKIAGTGGEMDSKDEYSGTVRYKFPTMTYASSVYLEFQDDKLIEKRQYNLDNFAVMTLKDFNEIKDGMSYKEVTKILGGEGKSYTGPDQDDEYKTIVYNYQGARTDQPANVMLIFQKDRLVNKEQTGLD</sequence>
<proteinExistence type="predicted"/>
<dbReference type="InterPro" id="IPR037873">
    <property type="entry name" value="BamE-like"/>
</dbReference>
<dbReference type="RefSeq" id="WP_348029011.1">
    <property type="nucleotide sequence ID" value="NZ_CP129113.1"/>
</dbReference>
<keyword evidence="3" id="KW-0812">Transmembrane</keyword>
<gene>
    <name evidence="4" type="ORF">QR721_03060</name>
</gene>
<feature type="compositionally biased region" description="Acidic residues" evidence="2">
    <location>
        <begin position="32"/>
        <end position="52"/>
    </location>
</feature>
<dbReference type="Gene3D" id="3.30.1450.10">
    <property type="match status" value="1"/>
</dbReference>
<organism evidence="4 5">
    <name type="scientific">Aciduricibacillus chroicocephali</name>
    <dbReference type="NCBI Taxonomy" id="3054939"/>
    <lineage>
        <taxon>Bacteria</taxon>
        <taxon>Bacillati</taxon>
        <taxon>Bacillota</taxon>
        <taxon>Bacilli</taxon>
        <taxon>Bacillales</taxon>
        <taxon>Bacillaceae</taxon>
        <taxon>Aciduricibacillus</taxon>
    </lineage>
</organism>
<protein>
    <submittedName>
        <fullName evidence="4">DUF3862 domain-containing protein</fullName>
    </submittedName>
</protein>
<accession>A0ABY9KWS8</accession>
<keyword evidence="3" id="KW-1133">Transmembrane helix</keyword>
<dbReference type="Gene3D" id="3.10.450.730">
    <property type="entry name" value="BLIP domain"/>
    <property type="match status" value="1"/>
</dbReference>
<feature type="transmembrane region" description="Helical" evidence="3">
    <location>
        <begin position="12"/>
        <end position="28"/>
    </location>
</feature>
<reference evidence="4" key="1">
    <citation type="submission" date="2023-06" db="EMBL/GenBank/DDBJ databases">
        <title>A Treasure from Seagulls: Isolation and Description of Aciduricobacillus qingdaonensis gen. nov., sp. nov., a Rare Obligately Uric Acid-utilizing Member in the Family Bacillaceae.</title>
        <authorList>
            <person name="Liu W."/>
            <person name="Wang B."/>
        </authorList>
    </citation>
    <scope>NUCLEOTIDE SEQUENCE</scope>
    <source>
        <strain evidence="4">44XB</strain>
    </source>
</reference>
<dbReference type="EMBL" id="CP129113">
    <property type="protein sequence ID" value="WLV25226.1"/>
    <property type="molecule type" value="Genomic_DNA"/>
</dbReference>
<evidence type="ECO:0000256" key="1">
    <source>
        <dbReference type="ARBA" id="ARBA00022729"/>
    </source>
</evidence>
<keyword evidence="1" id="KW-0732">Signal</keyword>
<evidence type="ECO:0000313" key="5">
    <source>
        <dbReference type="Proteomes" id="UP001180087"/>
    </source>
</evidence>
<name>A0ABY9KWS8_9BACI</name>
<dbReference type="InterPro" id="IPR024418">
    <property type="entry name" value="DUF3862"/>
</dbReference>
<evidence type="ECO:0000313" key="4">
    <source>
        <dbReference type="EMBL" id="WLV25226.1"/>
    </source>
</evidence>
<dbReference type="Proteomes" id="UP001180087">
    <property type="component" value="Chromosome"/>
</dbReference>
<evidence type="ECO:0000256" key="3">
    <source>
        <dbReference type="SAM" id="Phobius"/>
    </source>
</evidence>
<dbReference type="Pfam" id="PF12978">
    <property type="entry name" value="DUF3862"/>
    <property type="match status" value="1"/>
</dbReference>
<feature type="region of interest" description="Disordered" evidence="2">
    <location>
        <begin position="32"/>
        <end position="57"/>
    </location>
</feature>